<proteinExistence type="predicted"/>
<name>A0A225C5R2_9MICO</name>
<feature type="region of interest" description="Disordered" evidence="8">
    <location>
        <begin position="204"/>
        <end position="251"/>
    </location>
</feature>
<accession>A0A225C5R2</accession>
<dbReference type="Pfam" id="PF00082">
    <property type="entry name" value="Peptidase_S8"/>
    <property type="match status" value="1"/>
</dbReference>
<evidence type="ECO:0000313" key="10">
    <source>
        <dbReference type="EMBL" id="OQJ62098.1"/>
    </source>
</evidence>
<dbReference type="GO" id="GO:0004252">
    <property type="term" value="F:serine-type endopeptidase activity"/>
    <property type="evidence" value="ECO:0007669"/>
    <property type="project" value="InterPro"/>
</dbReference>
<feature type="region of interest" description="Disordered" evidence="8">
    <location>
        <begin position="1"/>
        <end position="26"/>
    </location>
</feature>
<evidence type="ECO:0000256" key="4">
    <source>
        <dbReference type="ARBA" id="ARBA00022801"/>
    </source>
</evidence>
<dbReference type="InterPro" id="IPR050819">
    <property type="entry name" value="Tripeptidyl-peptidase_I"/>
</dbReference>
<dbReference type="PANTHER" id="PTHR14218:SF15">
    <property type="entry name" value="TRIPEPTIDYL-PEPTIDASE 1"/>
    <property type="match status" value="1"/>
</dbReference>
<keyword evidence="4" id="KW-0378">Hydrolase</keyword>
<keyword evidence="11" id="KW-1185">Reference proteome</keyword>
<evidence type="ECO:0000256" key="7">
    <source>
        <dbReference type="ARBA" id="ARBA00023145"/>
    </source>
</evidence>
<evidence type="ECO:0000256" key="1">
    <source>
        <dbReference type="ARBA" id="ARBA00001913"/>
    </source>
</evidence>
<dbReference type="AlphaFoldDB" id="A0A225C5R2"/>
<organism evidence="10 11">
    <name type="scientific">Clavibacter tessellarius</name>
    <dbReference type="NCBI Taxonomy" id="31965"/>
    <lineage>
        <taxon>Bacteria</taxon>
        <taxon>Bacillati</taxon>
        <taxon>Actinomycetota</taxon>
        <taxon>Actinomycetes</taxon>
        <taxon>Micrococcales</taxon>
        <taxon>Microbacteriaceae</taxon>
        <taxon>Clavibacter</taxon>
    </lineage>
</organism>
<dbReference type="InterPro" id="IPR030400">
    <property type="entry name" value="Sedolisin_dom"/>
</dbReference>
<dbReference type="SMART" id="SM00944">
    <property type="entry name" value="Pro-kuma_activ"/>
    <property type="match status" value="1"/>
</dbReference>
<dbReference type="CDD" id="cd04056">
    <property type="entry name" value="Peptidases_S53"/>
    <property type="match status" value="1"/>
</dbReference>
<sequence>MPSRPSSLPPVEARGPAERPPTGGRIRALARRRPLSAHARPVALGTGVVALAAVAALVASALAGTGSASAVADPAAARAASGLRALDGSAPAWPAADPAVREGDAPADATASFTVLLDPARGDAAPAVAAWLRDRGLDVGDARGEVAALPVSGTLAVASRAFDTGFARFRVGGREVVAPERTLAVPAALDAVRGVAGTVQGDVLMPSDAEPADAQADDAQAAATAHAPAAAVPAPIPGQASGGSPASSADDGTCAAWWGQRLTDAWPASVAVAHRSNSLCGYGPAQLRRVDDVPAEDRGAGATIAIVAAYDDPDTQADTDTYSQAVGEPAFTAGQYRDHPSASPRTGICGGPTAWTDEQHLDVQAVHAMAPDAAVSYWGADDCTSTSLYTRILDAAEDGPDVISLSFGAMEGLDTADDRELLNRVLVEAAARDVSVFASTGNDGDYSGVGDHGGTATVASPASSPYVTAVGATSTGLAEDGSIAVEAGWETETRFARNGALIPPGFAFGAGGGQSAVYARPTWQADRLAVAGTGRLLPDVASLGDPDTGFITYGPHKSRTEYAAHGGTSLATPMVASMVAISKAVTGRRFGLASPALYALMGTGALRDVQPASAATWSPTGPSAGALWPETLFLWDTGRQGLRSAPGWDDVTGAGVPAGRAFIEGLGAGAGR</sequence>
<comment type="caution">
    <text evidence="10">The sequence shown here is derived from an EMBL/GenBank/DDBJ whole genome shotgun (WGS) entry which is preliminary data.</text>
</comment>
<evidence type="ECO:0000259" key="9">
    <source>
        <dbReference type="PROSITE" id="PS51695"/>
    </source>
</evidence>
<feature type="compositionally biased region" description="Low complexity" evidence="8">
    <location>
        <begin position="206"/>
        <end position="251"/>
    </location>
</feature>
<dbReference type="Pfam" id="PF09286">
    <property type="entry name" value="Pro-kuma_activ"/>
    <property type="match status" value="1"/>
</dbReference>
<keyword evidence="7" id="KW-0865">Zymogen</keyword>
<evidence type="ECO:0000256" key="2">
    <source>
        <dbReference type="ARBA" id="ARBA00022670"/>
    </source>
</evidence>
<dbReference type="RefSeq" id="WP_237583422.1">
    <property type="nucleotide sequence ID" value="NZ_CP040788.1"/>
</dbReference>
<dbReference type="GO" id="GO:0008240">
    <property type="term" value="F:tripeptidyl-peptidase activity"/>
    <property type="evidence" value="ECO:0007669"/>
    <property type="project" value="TreeGrafter"/>
</dbReference>
<reference evidence="10" key="1">
    <citation type="submission" date="2017-08" db="EMBL/GenBank/DDBJ databases">
        <title>Genomes of multiple Clavibacter strains from different subspecies.</title>
        <authorList>
            <person name="Yuan X.-K."/>
            <person name="Li X.-S."/>
            <person name="Nie J."/>
            <person name="De Boer S.H."/>
        </authorList>
    </citation>
    <scope>NUCLEOTIDE SEQUENCE [LARGE SCALE GENOMIC DNA]</scope>
    <source>
        <strain evidence="10">ATCC 33566</strain>
    </source>
</reference>
<evidence type="ECO:0000256" key="6">
    <source>
        <dbReference type="ARBA" id="ARBA00022837"/>
    </source>
</evidence>
<protein>
    <submittedName>
        <fullName evidence="10">Peptidase</fullName>
    </submittedName>
</protein>
<dbReference type="EMBL" id="MZMQ01000001">
    <property type="protein sequence ID" value="OQJ62098.1"/>
    <property type="molecule type" value="Genomic_DNA"/>
</dbReference>
<dbReference type="PANTHER" id="PTHR14218">
    <property type="entry name" value="PROTEASE S8 TRIPEPTIDYL PEPTIDASE I CLN2"/>
    <property type="match status" value="1"/>
</dbReference>
<dbReference type="GO" id="GO:0046872">
    <property type="term" value="F:metal ion binding"/>
    <property type="evidence" value="ECO:0007669"/>
    <property type="project" value="UniProtKB-KW"/>
</dbReference>
<dbReference type="InterPro" id="IPR000209">
    <property type="entry name" value="Peptidase_S8/S53_dom"/>
</dbReference>
<dbReference type="SUPFAM" id="SSF52743">
    <property type="entry name" value="Subtilisin-like"/>
    <property type="match status" value="1"/>
</dbReference>
<keyword evidence="3" id="KW-0479">Metal-binding</keyword>
<dbReference type="InterPro" id="IPR036852">
    <property type="entry name" value="Peptidase_S8/S53_dom_sf"/>
</dbReference>
<dbReference type="GO" id="GO:0006508">
    <property type="term" value="P:proteolysis"/>
    <property type="evidence" value="ECO:0007669"/>
    <property type="project" value="UniProtKB-KW"/>
</dbReference>
<dbReference type="PROSITE" id="PS51695">
    <property type="entry name" value="SEDOLISIN"/>
    <property type="match status" value="1"/>
</dbReference>
<gene>
    <name evidence="10" type="ORF">B5P24_03200</name>
</gene>
<evidence type="ECO:0000256" key="5">
    <source>
        <dbReference type="ARBA" id="ARBA00022825"/>
    </source>
</evidence>
<keyword evidence="5" id="KW-0720">Serine protease</keyword>
<evidence type="ECO:0000313" key="11">
    <source>
        <dbReference type="Proteomes" id="UP000215316"/>
    </source>
</evidence>
<feature type="domain" description="Peptidase S53" evidence="9">
    <location>
        <begin position="281"/>
        <end position="669"/>
    </location>
</feature>
<keyword evidence="2" id="KW-0645">Protease</keyword>
<evidence type="ECO:0000256" key="3">
    <source>
        <dbReference type="ARBA" id="ARBA00022723"/>
    </source>
</evidence>
<keyword evidence="6" id="KW-0106">Calcium</keyword>
<comment type="cofactor">
    <cofactor evidence="1">
        <name>Ca(2+)</name>
        <dbReference type="ChEBI" id="CHEBI:29108"/>
    </cofactor>
</comment>
<evidence type="ECO:0000256" key="8">
    <source>
        <dbReference type="SAM" id="MobiDB-lite"/>
    </source>
</evidence>
<dbReference type="Proteomes" id="UP000215316">
    <property type="component" value="Unassembled WGS sequence"/>
</dbReference>
<dbReference type="SUPFAM" id="SSF54897">
    <property type="entry name" value="Protease propeptides/inhibitors"/>
    <property type="match status" value="1"/>
</dbReference>
<dbReference type="Gene3D" id="3.40.50.200">
    <property type="entry name" value="Peptidase S8/S53 domain"/>
    <property type="match status" value="1"/>
</dbReference>
<dbReference type="InterPro" id="IPR015366">
    <property type="entry name" value="S53_propep"/>
</dbReference>